<protein>
    <submittedName>
        <fullName evidence="2">Uncharacterized protein</fullName>
    </submittedName>
</protein>
<name>A0A4R7W0Y7_9PSEU</name>
<reference evidence="2 3" key="1">
    <citation type="submission" date="2019-03" db="EMBL/GenBank/DDBJ databases">
        <title>Genomic Encyclopedia of Archaeal and Bacterial Type Strains, Phase II (KMG-II): from individual species to whole genera.</title>
        <authorList>
            <person name="Goeker M."/>
        </authorList>
    </citation>
    <scope>NUCLEOTIDE SEQUENCE [LARGE SCALE GENOMIC DNA]</scope>
    <source>
        <strain evidence="2 3">DSM 45499</strain>
    </source>
</reference>
<dbReference type="EMBL" id="SOCP01000002">
    <property type="protein sequence ID" value="TDV56114.1"/>
    <property type="molecule type" value="Genomic_DNA"/>
</dbReference>
<dbReference type="RefSeq" id="WP_133901396.1">
    <property type="nucleotide sequence ID" value="NZ_SOCP01000002.1"/>
</dbReference>
<keyword evidence="3" id="KW-1185">Reference proteome</keyword>
<dbReference type="AlphaFoldDB" id="A0A4R7W0Y7"/>
<gene>
    <name evidence="2" type="ORF">CLV71_102175</name>
</gene>
<evidence type="ECO:0000313" key="2">
    <source>
        <dbReference type="EMBL" id="TDV56114.1"/>
    </source>
</evidence>
<proteinExistence type="predicted"/>
<evidence type="ECO:0000256" key="1">
    <source>
        <dbReference type="SAM" id="MobiDB-lite"/>
    </source>
</evidence>
<feature type="compositionally biased region" description="Basic residues" evidence="1">
    <location>
        <begin position="48"/>
        <end position="63"/>
    </location>
</feature>
<dbReference type="Proteomes" id="UP000294927">
    <property type="component" value="Unassembled WGS sequence"/>
</dbReference>
<accession>A0A4R7W0Y7</accession>
<evidence type="ECO:0000313" key="3">
    <source>
        <dbReference type="Proteomes" id="UP000294927"/>
    </source>
</evidence>
<organism evidence="2 3">
    <name type="scientific">Actinophytocola oryzae</name>
    <dbReference type="NCBI Taxonomy" id="502181"/>
    <lineage>
        <taxon>Bacteria</taxon>
        <taxon>Bacillati</taxon>
        <taxon>Actinomycetota</taxon>
        <taxon>Actinomycetes</taxon>
        <taxon>Pseudonocardiales</taxon>
        <taxon>Pseudonocardiaceae</taxon>
    </lineage>
</organism>
<comment type="caution">
    <text evidence="2">The sequence shown here is derived from an EMBL/GenBank/DDBJ whole genome shotgun (WGS) entry which is preliminary data.</text>
</comment>
<sequence length="63" mass="6788">MTAVTAELEHTTEPTPVTRSTRLTIATACLSGTLADEPAAAGAADRTRLRRTGQHRSGRVRLW</sequence>
<feature type="region of interest" description="Disordered" evidence="1">
    <location>
        <begin position="37"/>
        <end position="63"/>
    </location>
</feature>